<dbReference type="CDD" id="cd06223">
    <property type="entry name" value="PRTases_typeI"/>
    <property type="match status" value="1"/>
</dbReference>
<organism evidence="2 3">
    <name type="scientific">Parazoarcus communis SWub3 = DSM 12120</name>
    <dbReference type="NCBI Taxonomy" id="1121029"/>
    <lineage>
        <taxon>Bacteria</taxon>
        <taxon>Pseudomonadati</taxon>
        <taxon>Pseudomonadota</taxon>
        <taxon>Betaproteobacteria</taxon>
        <taxon>Rhodocyclales</taxon>
        <taxon>Zoogloeaceae</taxon>
        <taxon>Parazoarcus</taxon>
    </lineage>
</organism>
<feature type="domain" description="Phosphoribosyltransferase" evidence="1">
    <location>
        <begin position="86"/>
        <end position="207"/>
    </location>
</feature>
<dbReference type="InterPro" id="IPR000836">
    <property type="entry name" value="PRTase_dom"/>
</dbReference>
<gene>
    <name evidence="2" type="ORF">DNK49_12345</name>
</gene>
<dbReference type="EMBL" id="QKOE01000007">
    <property type="protein sequence ID" value="PZA16470.1"/>
    <property type="molecule type" value="Genomic_DNA"/>
</dbReference>
<dbReference type="Proteomes" id="UP000248259">
    <property type="component" value="Unassembled WGS sequence"/>
</dbReference>
<dbReference type="PANTHER" id="PTHR43218">
    <property type="entry name" value="PHOSPHORIBOSYLTRANSFERASE-RELATED"/>
    <property type="match status" value="1"/>
</dbReference>
<dbReference type="Gene3D" id="3.40.50.2020">
    <property type="match status" value="1"/>
</dbReference>
<dbReference type="NCBIfam" id="NF004689">
    <property type="entry name" value="PRK06031.1"/>
    <property type="match status" value="1"/>
</dbReference>
<dbReference type="OrthoDB" id="8639051at2"/>
<dbReference type="InterPro" id="IPR029057">
    <property type="entry name" value="PRTase-like"/>
</dbReference>
<dbReference type="AlphaFoldDB" id="A0A323UXT7"/>
<dbReference type="PANTHER" id="PTHR43218:SF1">
    <property type="entry name" value="PHOSPHORIBOSYLTRANSFERASE"/>
    <property type="match status" value="1"/>
</dbReference>
<keyword evidence="3" id="KW-1185">Reference proteome</keyword>
<evidence type="ECO:0000259" key="1">
    <source>
        <dbReference type="Pfam" id="PF00156"/>
    </source>
</evidence>
<dbReference type="GO" id="GO:0016757">
    <property type="term" value="F:glycosyltransferase activity"/>
    <property type="evidence" value="ECO:0007669"/>
    <property type="project" value="UniProtKB-KW"/>
</dbReference>
<evidence type="ECO:0000313" key="2">
    <source>
        <dbReference type="EMBL" id="PZA16470.1"/>
    </source>
</evidence>
<keyword evidence="2" id="KW-0808">Transferase</keyword>
<accession>A0A323UXT7</accession>
<comment type="caution">
    <text evidence="2">The sequence shown here is derived from an EMBL/GenBank/DDBJ whole genome shotgun (WGS) entry which is preliminary data.</text>
</comment>
<dbReference type="RefSeq" id="WP_110525007.1">
    <property type="nucleotide sequence ID" value="NZ_QKOE01000007.1"/>
</dbReference>
<evidence type="ECO:0000313" key="3">
    <source>
        <dbReference type="Proteomes" id="UP000248259"/>
    </source>
</evidence>
<proteinExistence type="predicted"/>
<protein>
    <submittedName>
        <fullName evidence="2">Phosphoribosyltransferase</fullName>
    </submittedName>
</protein>
<dbReference type="SUPFAM" id="SSF53271">
    <property type="entry name" value="PRTase-like"/>
    <property type="match status" value="1"/>
</dbReference>
<keyword evidence="2" id="KW-0328">Glycosyltransferase</keyword>
<dbReference type="Pfam" id="PF00156">
    <property type="entry name" value="Pribosyltran"/>
    <property type="match status" value="1"/>
</dbReference>
<reference evidence="2 3" key="1">
    <citation type="submission" date="2018-06" db="EMBL/GenBank/DDBJ databases">
        <title>Azoarcus communis strain SWub3 genome.</title>
        <authorList>
            <person name="Zorraquino Salvo V."/>
            <person name="Toubiana D."/>
            <person name="Blumwald E."/>
        </authorList>
    </citation>
    <scope>NUCLEOTIDE SEQUENCE [LARGE SCALE GENOMIC DNA]</scope>
    <source>
        <strain evidence="2 3">SWub3</strain>
    </source>
</reference>
<name>A0A323UXT7_9RHOO</name>
<sequence>MSDNVSTPHFTELTTGYWQHILNADQAGKLEAPWRHGYPARLPDGRVLMLPIRQMANAPGRAVASLICNHAAFDVAETLGCMLADKLAPLQPEVVIGLPTLGLTFAPIVARHLGHSRYVPLGYSRKFWYDEALSSPVQSLTSPRPGKHVYLDPNLLPLVRGKRVVLVDDTVSTGSTLSAPWGLMESLGAEVLACGVVMRQSQRWEARLGPERAARLIGVFDSPLLRAVDDGWIEDPKQADD</sequence>